<dbReference type="PANTHER" id="PTHR35527:SF2">
    <property type="entry name" value="HYDROLASE"/>
    <property type="match status" value="1"/>
</dbReference>
<dbReference type="KEGG" id="manq:L1994_05840"/>
<dbReference type="InterPro" id="IPR029055">
    <property type="entry name" value="Ntn_hydrolases_N"/>
</dbReference>
<evidence type="ECO:0000313" key="2">
    <source>
        <dbReference type="EMBL" id="WFN37903.1"/>
    </source>
</evidence>
<keyword evidence="3" id="KW-1185">Reference proteome</keyword>
<organism evidence="2 3">
    <name type="scientific">Methanomicrobium antiquum</name>
    <dbReference type="NCBI Taxonomy" id="487686"/>
    <lineage>
        <taxon>Archaea</taxon>
        <taxon>Methanobacteriati</taxon>
        <taxon>Methanobacteriota</taxon>
        <taxon>Stenosarchaea group</taxon>
        <taxon>Methanomicrobia</taxon>
        <taxon>Methanomicrobiales</taxon>
        <taxon>Methanomicrobiaceae</taxon>
        <taxon>Methanomicrobium</taxon>
    </lineage>
</organism>
<dbReference type="EMBL" id="CP091092">
    <property type="protein sequence ID" value="WFN37903.1"/>
    <property type="molecule type" value="Genomic_DNA"/>
</dbReference>
<dbReference type="RefSeq" id="WP_278100742.1">
    <property type="nucleotide sequence ID" value="NZ_CP091092.1"/>
</dbReference>
<name>A0AAF0JUI8_9EURY</name>
<dbReference type="NCBIfam" id="NF040521">
    <property type="entry name" value="C45_proenzyme"/>
    <property type="match status" value="1"/>
</dbReference>
<proteinExistence type="predicted"/>
<keyword evidence="2" id="KW-0012">Acyltransferase</keyword>
<dbReference type="InterPro" id="IPR005079">
    <property type="entry name" value="Peptidase_C45_hydrolase"/>
</dbReference>
<gene>
    <name evidence="2" type="ORF">L1994_05840</name>
</gene>
<keyword evidence="2" id="KW-0808">Transferase</keyword>
<dbReference type="InterPro" id="IPR047794">
    <property type="entry name" value="C45_proenzyme-like"/>
</dbReference>
<dbReference type="Pfam" id="PF03417">
    <property type="entry name" value="AAT"/>
    <property type="match status" value="1"/>
</dbReference>
<dbReference type="InterPro" id="IPR052193">
    <property type="entry name" value="Peptidase_C59"/>
</dbReference>
<dbReference type="GO" id="GO:0016746">
    <property type="term" value="F:acyltransferase activity"/>
    <property type="evidence" value="ECO:0007669"/>
    <property type="project" value="UniProtKB-KW"/>
</dbReference>
<sequence>MKSAVLTILVIILFIIALFIGNFALFAQPDDSGAKTTVNHLLKKENGTYMDVIHVTVRGGTEEEIGYELGKAGIDEFDSFLLPFADIKYGEEKEQYIKSYDDVLYERMLGIKKAYQLSEDDYSYDASFPIYISLYPSCSALYFPPSSTKDGHAIVGRNMEWDYTPDLDAFTGIEDGNFEDTIVSEMGTLVHVVEIYPDEGYASLVLGTMDLLNGIVDGINEKGLYVASLQDGDTYNDPLDDLAGSTSTGLNFMQVLRSILEHCATVDEAKKQLSETEVFMPYMGQHFLICDDSGDATIVEFDNETRDIIFIDYQDTPVPITNYAIHLRPDISLCQPENPDDPHDDYLRSAKLHNYISGHEGDFTTDDAWAALKQVEANADAGNKTVDRLLWRVVTDLTNRTMTVKYFLKDGPINNQTLKTRDLIMSEPFTFSLER</sequence>
<feature type="domain" description="Peptidase C45 hydrolase" evidence="1">
    <location>
        <begin position="186"/>
        <end position="324"/>
    </location>
</feature>
<dbReference type="SUPFAM" id="SSF56235">
    <property type="entry name" value="N-terminal nucleophile aminohydrolases (Ntn hydrolases)"/>
    <property type="match status" value="1"/>
</dbReference>
<dbReference type="GeneID" id="79949900"/>
<dbReference type="PANTHER" id="PTHR35527">
    <property type="entry name" value="CHOLOYLGLYCINE HYDROLASE"/>
    <property type="match status" value="1"/>
</dbReference>
<accession>A0AAF0JUI8</accession>
<reference evidence="2" key="1">
    <citation type="submission" date="2022-01" db="EMBL/GenBank/DDBJ databases">
        <title>Complete genome of Methanomicrobium antiquum DSM 21220.</title>
        <authorList>
            <person name="Chen S.-C."/>
            <person name="You Y.-T."/>
            <person name="Zhou Y.-Z."/>
            <person name="Lai M.-C."/>
        </authorList>
    </citation>
    <scope>NUCLEOTIDE SEQUENCE</scope>
    <source>
        <strain evidence="2">DSM 21220</strain>
    </source>
</reference>
<dbReference type="Gene3D" id="3.60.60.10">
    <property type="entry name" value="Penicillin V Acylase, Chain A"/>
    <property type="match status" value="1"/>
</dbReference>
<evidence type="ECO:0000313" key="3">
    <source>
        <dbReference type="Proteomes" id="UP001218895"/>
    </source>
</evidence>
<protein>
    <submittedName>
        <fullName evidence="2">C45 family autoproteolytic acyltransferase/hydrolase</fullName>
    </submittedName>
</protein>
<evidence type="ECO:0000259" key="1">
    <source>
        <dbReference type="Pfam" id="PF03417"/>
    </source>
</evidence>
<dbReference type="AlphaFoldDB" id="A0AAF0JUI8"/>
<dbReference type="Proteomes" id="UP001218895">
    <property type="component" value="Chromosome"/>
</dbReference>